<dbReference type="RefSeq" id="WP_035073837.1">
    <property type="nucleotide sequence ID" value="NZ_JMIH01000018.1"/>
</dbReference>
<dbReference type="InterPro" id="IPR016064">
    <property type="entry name" value="NAD/diacylglycerol_kinase_sf"/>
</dbReference>
<comment type="caution">
    <text evidence="6">The sequence shown here is derived from an EMBL/GenBank/DDBJ whole genome shotgun (WGS) entry which is preliminary data.</text>
</comment>
<sequence length="304" mass="33923">MSNTILFIYNTRSGNHNYQENDILQKINDSLQPGQRLTVHKLEKKKEGNEELQIILNKENWDLVIVGGGDGTIRRLVALMVKYDFYFPLAVLPLGSANGLATCLGVGDLDVAIEVLKRPSYIDMDVLNINDHISLHLSDFGFNAGLVKKFDESDTRGMMSYFKGSLSEFFDNKASKFMMTIDGKDIEIEARMLLIANGKMYGTGAIINPTGKLDDGKFEIIAFNPTGINELLNLSLNLFKGAIDEDPQVRTWKVDKVKIKNLEGAQFQIDGDVEEDVREVNVTILQNRIKISVLSLSQEGVTAD</sequence>
<keyword evidence="2" id="KW-0547">Nucleotide-binding</keyword>
<dbReference type="InterPro" id="IPR045540">
    <property type="entry name" value="YegS/DAGK_C"/>
</dbReference>
<evidence type="ECO:0000256" key="3">
    <source>
        <dbReference type="ARBA" id="ARBA00022777"/>
    </source>
</evidence>
<evidence type="ECO:0000313" key="7">
    <source>
        <dbReference type="Proteomes" id="UP000027821"/>
    </source>
</evidence>
<evidence type="ECO:0000313" key="6">
    <source>
        <dbReference type="EMBL" id="KEO73832.1"/>
    </source>
</evidence>
<dbReference type="OrthoDB" id="9786026at2"/>
<dbReference type="Pfam" id="PF19279">
    <property type="entry name" value="YegS_C"/>
    <property type="match status" value="1"/>
</dbReference>
<dbReference type="PROSITE" id="PS50146">
    <property type="entry name" value="DAGK"/>
    <property type="match status" value="1"/>
</dbReference>
<reference evidence="6 7" key="1">
    <citation type="submission" date="2014-04" db="EMBL/GenBank/DDBJ databases">
        <title>Characterization and application of a salt tolerant electro-active bacterium.</title>
        <authorList>
            <person name="Yang L."/>
            <person name="Wei S."/>
            <person name="Tay Q.X.M."/>
        </authorList>
    </citation>
    <scope>NUCLEOTIDE SEQUENCE [LARGE SCALE GENOMIC DNA]</scope>
    <source>
        <strain evidence="6 7">LY1</strain>
    </source>
</reference>
<dbReference type="InterPro" id="IPR050187">
    <property type="entry name" value="Lipid_Phosphate_FormReg"/>
</dbReference>
<dbReference type="PANTHER" id="PTHR12358">
    <property type="entry name" value="SPHINGOSINE KINASE"/>
    <property type="match status" value="1"/>
</dbReference>
<dbReference type="Gene3D" id="3.40.50.10330">
    <property type="entry name" value="Probable inorganic polyphosphate/atp-NAD kinase, domain 1"/>
    <property type="match status" value="1"/>
</dbReference>
<accession>A0A074LJ39</accession>
<evidence type="ECO:0000256" key="4">
    <source>
        <dbReference type="ARBA" id="ARBA00022840"/>
    </source>
</evidence>
<evidence type="ECO:0000256" key="2">
    <source>
        <dbReference type="ARBA" id="ARBA00022741"/>
    </source>
</evidence>
<dbReference type="AlphaFoldDB" id="A0A074LJ39"/>
<keyword evidence="4" id="KW-0067">ATP-binding</keyword>
<proteinExistence type="predicted"/>
<name>A0A074LJ39_9BACT</name>
<dbReference type="InterPro" id="IPR001206">
    <property type="entry name" value="Diacylglycerol_kinase_cat_dom"/>
</dbReference>
<dbReference type="GO" id="GO:0005524">
    <property type="term" value="F:ATP binding"/>
    <property type="evidence" value="ECO:0007669"/>
    <property type="project" value="UniProtKB-KW"/>
</dbReference>
<dbReference type="Pfam" id="PF00781">
    <property type="entry name" value="DAGK_cat"/>
    <property type="match status" value="1"/>
</dbReference>
<dbReference type="Gene3D" id="2.60.200.40">
    <property type="match status" value="1"/>
</dbReference>
<keyword evidence="1" id="KW-0808">Transferase</keyword>
<dbReference type="InterPro" id="IPR017438">
    <property type="entry name" value="ATP-NAD_kinase_N"/>
</dbReference>
<evidence type="ECO:0000256" key="1">
    <source>
        <dbReference type="ARBA" id="ARBA00022679"/>
    </source>
</evidence>
<dbReference type="eggNOG" id="COG1597">
    <property type="taxonomic scope" value="Bacteria"/>
</dbReference>
<protein>
    <recommendedName>
        <fullName evidence="5">DAGKc domain-containing protein</fullName>
    </recommendedName>
</protein>
<keyword evidence="7" id="KW-1185">Reference proteome</keyword>
<evidence type="ECO:0000259" key="5">
    <source>
        <dbReference type="PROSITE" id="PS50146"/>
    </source>
</evidence>
<dbReference type="Proteomes" id="UP000027821">
    <property type="component" value="Unassembled WGS sequence"/>
</dbReference>
<gene>
    <name evidence="6" type="ORF">EL17_10035</name>
</gene>
<keyword evidence="3" id="KW-0418">Kinase</keyword>
<organism evidence="6 7">
    <name type="scientific">Anditalea andensis</name>
    <dbReference type="NCBI Taxonomy" id="1048983"/>
    <lineage>
        <taxon>Bacteria</taxon>
        <taxon>Pseudomonadati</taxon>
        <taxon>Bacteroidota</taxon>
        <taxon>Cytophagia</taxon>
        <taxon>Cytophagales</taxon>
        <taxon>Cytophagaceae</taxon>
        <taxon>Anditalea</taxon>
    </lineage>
</organism>
<feature type="domain" description="DAGKc" evidence="5">
    <location>
        <begin position="1"/>
        <end position="132"/>
    </location>
</feature>
<dbReference type="GO" id="GO:0005886">
    <property type="term" value="C:plasma membrane"/>
    <property type="evidence" value="ECO:0007669"/>
    <property type="project" value="TreeGrafter"/>
</dbReference>
<dbReference type="SUPFAM" id="SSF111331">
    <property type="entry name" value="NAD kinase/diacylglycerol kinase-like"/>
    <property type="match status" value="1"/>
</dbReference>
<dbReference type="STRING" id="1048983.EL17_10035"/>
<dbReference type="SMART" id="SM00046">
    <property type="entry name" value="DAGKc"/>
    <property type="match status" value="1"/>
</dbReference>
<dbReference type="PANTHER" id="PTHR12358:SF106">
    <property type="entry name" value="LIPID KINASE YEGS"/>
    <property type="match status" value="1"/>
</dbReference>
<dbReference type="GO" id="GO:0016301">
    <property type="term" value="F:kinase activity"/>
    <property type="evidence" value="ECO:0007669"/>
    <property type="project" value="UniProtKB-KW"/>
</dbReference>
<dbReference type="EMBL" id="JMIH01000018">
    <property type="protein sequence ID" value="KEO73832.1"/>
    <property type="molecule type" value="Genomic_DNA"/>
</dbReference>